<dbReference type="Gene3D" id="1.10.10.10">
    <property type="entry name" value="Winged helix-like DNA-binding domain superfamily/Winged helix DNA-binding domain"/>
    <property type="match status" value="1"/>
</dbReference>
<organism evidence="6 7">
    <name type="scientific">Herbaspirillum frisingense</name>
    <dbReference type="NCBI Taxonomy" id="92645"/>
    <lineage>
        <taxon>Bacteria</taxon>
        <taxon>Pseudomonadati</taxon>
        <taxon>Pseudomonadota</taxon>
        <taxon>Betaproteobacteria</taxon>
        <taxon>Burkholderiales</taxon>
        <taxon>Oxalobacteraceae</taxon>
        <taxon>Herbaspirillum</taxon>
    </lineage>
</organism>
<dbReference type="InterPro" id="IPR036390">
    <property type="entry name" value="WH_DNA-bd_sf"/>
</dbReference>
<dbReference type="InterPro" id="IPR005119">
    <property type="entry name" value="LysR_subst-bd"/>
</dbReference>
<keyword evidence="4" id="KW-0804">Transcription</keyword>
<dbReference type="Gene3D" id="3.40.190.290">
    <property type="match status" value="1"/>
</dbReference>
<dbReference type="PANTHER" id="PTHR30537">
    <property type="entry name" value="HTH-TYPE TRANSCRIPTIONAL REGULATOR"/>
    <property type="match status" value="1"/>
</dbReference>
<dbReference type="Pfam" id="PF03466">
    <property type="entry name" value="LysR_substrate"/>
    <property type="match status" value="1"/>
</dbReference>
<proteinExistence type="inferred from homology"/>
<dbReference type="GO" id="GO:0043565">
    <property type="term" value="F:sequence-specific DNA binding"/>
    <property type="evidence" value="ECO:0007669"/>
    <property type="project" value="TreeGrafter"/>
</dbReference>
<dbReference type="InterPro" id="IPR000847">
    <property type="entry name" value="LysR_HTH_N"/>
</dbReference>
<protein>
    <submittedName>
        <fullName evidence="6">HTH-type transcriptional regulator PgrR</fullName>
    </submittedName>
</protein>
<evidence type="ECO:0000256" key="1">
    <source>
        <dbReference type="ARBA" id="ARBA00009437"/>
    </source>
</evidence>
<dbReference type="FunFam" id="1.10.10.10:FF:000001">
    <property type="entry name" value="LysR family transcriptional regulator"/>
    <property type="match status" value="1"/>
</dbReference>
<feature type="domain" description="HTH lysR-type" evidence="5">
    <location>
        <begin position="1"/>
        <end position="59"/>
    </location>
</feature>
<gene>
    <name evidence="6" type="primary">pgrR_1</name>
    <name evidence="6" type="ORF">GAK35_00686</name>
</gene>
<accession>A0A7V8JVG7</accession>
<dbReference type="CDD" id="cd08472">
    <property type="entry name" value="PBP2_CrgA_like_3"/>
    <property type="match status" value="1"/>
</dbReference>
<evidence type="ECO:0000313" key="6">
    <source>
        <dbReference type="EMBL" id="KAF1047355.1"/>
    </source>
</evidence>
<evidence type="ECO:0000256" key="4">
    <source>
        <dbReference type="ARBA" id="ARBA00023163"/>
    </source>
</evidence>
<dbReference type="GO" id="GO:0003700">
    <property type="term" value="F:DNA-binding transcription factor activity"/>
    <property type="evidence" value="ECO:0007669"/>
    <property type="project" value="InterPro"/>
</dbReference>
<sequence length="318" mass="35349">MDRLDAMRLYTRIVERASFTQAAHDMALPRSTVTKVIRELETRLGVRLLQRTTRVVRPTLDGEAYYRRCLAILDDIEDAEGAFSGAQPKGVLRVEVQGTLARHFLLPGLPAFLERHPQIEIQMSESDRWVDLVEEGVDCALRYGKLRDSELVARKVATLQRLTCATPGYLERFGTPAGIEELGSHQVVGLRSITTGNVTPLEFAQGEQVKTLSLPSVLSVTGAESYLAGIRLGLGLAQVPYFHVENDLKTGALVSILPDSPPPPAPVWMLWHRTRQLSPRVRVFLEWAAQEFAARSAQAQPLGEWGEWGEWGEGAPVY</sequence>
<evidence type="ECO:0000256" key="2">
    <source>
        <dbReference type="ARBA" id="ARBA00023015"/>
    </source>
</evidence>
<dbReference type="AlphaFoldDB" id="A0A7V8JVG7"/>
<dbReference type="PANTHER" id="PTHR30537:SF72">
    <property type="entry name" value="LYSR FAMILY TRANSCRIPTIONAL REGULATOR"/>
    <property type="match status" value="1"/>
</dbReference>
<reference evidence="7" key="1">
    <citation type="journal article" date="2020" name="MBio">
        <title>Horizontal gene transfer to a defensive symbiont with a reduced genome amongst a multipartite beetle microbiome.</title>
        <authorList>
            <person name="Waterworth S.C."/>
            <person name="Florez L.V."/>
            <person name="Rees E.R."/>
            <person name="Hertweck C."/>
            <person name="Kaltenpoth M."/>
            <person name="Kwan J.C."/>
        </authorList>
    </citation>
    <scope>NUCLEOTIDE SEQUENCE [LARGE SCALE GENOMIC DNA]</scope>
</reference>
<keyword evidence="3" id="KW-0238">DNA-binding</keyword>
<dbReference type="PROSITE" id="PS50931">
    <property type="entry name" value="HTH_LYSR"/>
    <property type="match status" value="1"/>
</dbReference>
<evidence type="ECO:0000313" key="7">
    <source>
        <dbReference type="Proteomes" id="UP000462435"/>
    </source>
</evidence>
<evidence type="ECO:0000256" key="3">
    <source>
        <dbReference type="ARBA" id="ARBA00023125"/>
    </source>
</evidence>
<comment type="caution">
    <text evidence="6">The sequence shown here is derived from an EMBL/GenBank/DDBJ whole genome shotgun (WGS) entry which is preliminary data.</text>
</comment>
<dbReference type="SUPFAM" id="SSF46785">
    <property type="entry name" value="Winged helix' DNA-binding domain"/>
    <property type="match status" value="1"/>
</dbReference>
<name>A0A7V8JVG7_9BURK</name>
<dbReference type="Pfam" id="PF00126">
    <property type="entry name" value="HTH_1"/>
    <property type="match status" value="1"/>
</dbReference>
<dbReference type="GO" id="GO:0006351">
    <property type="term" value="P:DNA-templated transcription"/>
    <property type="evidence" value="ECO:0007669"/>
    <property type="project" value="TreeGrafter"/>
</dbReference>
<dbReference type="Proteomes" id="UP000462435">
    <property type="component" value="Unassembled WGS sequence"/>
</dbReference>
<dbReference type="EMBL" id="WNDX01000012">
    <property type="protein sequence ID" value="KAF1047355.1"/>
    <property type="molecule type" value="Genomic_DNA"/>
</dbReference>
<dbReference type="SUPFAM" id="SSF53850">
    <property type="entry name" value="Periplasmic binding protein-like II"/>
    <property type="match status" value="1"/>
</dbReference>
<dbReference type="InterPro" id="IPR058163">
    <property type="entry name" value="LysR-type_TF_proteobact-type"/>
</dbReference>
<evidence type="ECO:0000259" key="5">
    <source>
        <dbReference type="PROSITE" id="PS50931"/>
    </source>
</evidence>
<dbReference type="InterPro" id="IPR036388">
    <property type="entry name" value="WH-like_DNA-bd_sf"/>
</dbReference>
<comment type="similarity">
    <text evidence="1">Belongs to the LysR transcriptional regulatory family.</text>
</comment>
<keyword evidence="2" id="KW-0805">Transcription regulation</keyword>